<reference evidence="2 3" key="1">
    <citation type="submission" date="2019-12" db="EMBL/GenBank/DDBJ databases">
        <authorList>
            <person name="Li C."/>
            <person name="Zhao J."/>
        </authorList>
    </citation>
    <scope>NUCLEOTIDE SEQUENCE [LARGE SCALE GENOMIC DNA]</scope>
    <source>
        <strain evidence="2 3">NEAU-DD11</strain>
    </source>
</reference>
<evidence type="ECO:0000313" key="3">
    <source>
        <dbReference type="Proteomes" id="UP000443353"/>
    </source>
</evidence>
<dbReference type="NCBIfam" id="TIGR03183">
    <property type="entry name" value="DNA_S_dndC"/>
    <property type="match status" value="1"/>
</dbReference>
<dbReference type="SUPFAM" id="SSF52402">
    <property type="entry name" value="Adenine nucleotide alpha hydrolases-like"/>
    <property type="match status" value="1"/>
</dbReference>
<dbReference type="PANTHER" id="PTHR43196:SF2">
    <property type="entry name" value="PHOSPHOADENOSINE PHOSPHOSULFATE REDUCTASE"/>
    <property type="match status" value="1"/>
</dbReference>
<dbReference type="InterPro" id="IPR017598">
    <property type="entry name" value="SulphurTrfase_DndC"/>
</dbReference>
<dbReference type="GO" id="GO:0016740">
    <property type="term" value="F:transferase activity"/>
    <property type="evidence" value="ECO:0007669"/>
    <property type="project" value="UniProtKB-KW"/>
</dbReference>
<dbReference type="Pfam" id="PF01507">
    <property type="entry name" value="PAPS_reduct"/>
    <property type="match status" value="1"/>
</dbReference>
<evidence type="ECO:0000313" key="2">
    <source>
        <dbReference type="EMBL" id="MVW64164.1"/>
    </source>
</evidence>
<comment type="caution">
    <text evidence="2">The sequence shown here is derived from an EMBL/GenBank/DDBJ whole genome shotgun (WGS) entry which is preliminary data.</text>
</comment>
<protein>
    <submittedName>
        <fullName evidence="2">DNA phosphorothioation system sulfurtransferase DndC</fullName>
    </submittedName>
</protein>
<dbReference type="InterPro" id="IPR002500">
    <property type="entry name" value="PAPS_reduct_dom"/>
</dbReference>
<dbReference type="RefSeq" id="WP_160410684.1">
    <property type="nucleotide sequence ID" value="NZ_WSES01000012.1"/>
</dbReference>
<feature type="domain" description="Phosphoadenosine phosphosulphate reductase" evidence="1">
    <location>
        <begin position="40"/>
        <end position="224"/>
    </location>
</feature>
<dbReference type="PANTHER" id="PTHR43196">
    <property type="entry name" value="SULFATE ADENYLYLTRANSFERASE SUBUNIT 2"/>
    <property type="match status" value="1"/>
</dbReference>
<dbReference type="EMBL" id="WSES01000012">
    <property type="protein sequence ID" value="MVW64164.1"/>
    <property type="molecule type" value="Genomic_DNA"/>
</dbReference>
<evidence type="ECO:0000259" key="1">
    <source>
        <dbReference type="Pfam" id="PF01507"/>
    </source>
</evidence>
<gene>
    <name evidence="2" type="primary">dndC</name>
    <name evidence="2" type="ORF">GPY61_29965</name>
</gene>
<accession>A0A7X3G5T7</accession>
<dbReference type="InterPro" id="IPR050128">
    <property type="entry name" value="Sulfate_adenylyltrnsfr_sub2"/>
</dbReference>
<dbReference type="NCBIfam" id="NF005316">
    <property type="entry name" value="PRK06850.1"/>
    <property type="match status" value="1"/>
</dbReference>
<proteinExistence type="predicted"/>
<dbReference type="Gene3D" id="3.40.50.620">
    <property type="entry name" value="HUPs"/>
    <property type="match status" value="1"/>
</dbReference>
<dbReference type="AlphaFoldDB" id="A0A7X3G5T7"/>
<keyword evidence="2" id="KW-0808">Transferase</keyword>
<sequence length="536" mass="61521">MESNKPASASAFAEHGFKATIRERMEVVKKLYLSDPIPWVIGYSGGKDSTATLQLVWRALSQLAPEQWHKDVHVISTDTLVENPIVAQWVAHSLEVMRAAAQEQGLPIKPHRLTPEVKDRFWVNLIGKGYPAPRPKFRWCTSRLKINPSNDFIKRLEQQNGEAIVVLGTRKAESAARAASMKRHEGSTREWLSRNGQLERSWVFTPVEEWTNDDVWTYLMQEKNPWGFNNSELLGMYQGATADGECPLVVDSSTPSCGDSRFGCYVCTMVSQDKSMDAMIQNDSEKEWMSPLLEFRNQFLGAGFGDDRKHREFRRMDGRLTLMPVANKDEDEDDVWEVADGRRFRLVHGPYKQSYRERLLRELLQAQRAVHDKAPANLKFDLLALEDLEEIRRIWVFEKHEIEDSVPRIYEEVMGAPYPAPRLDESQVFDAGDIELLREITSKEDDPDQLHFHLVRQLLAVEGKYQHAARRAGLFDELNSVLEYHAFNGEQEALEFAVHRFLSLEKANESVEVQFLRPMIPIIPIIAADAELTEED</sequence>
<dbReference type="InterPro" id="IPR014729">
    <property type="entry name" value="Rossmann-like_a/b/a_fold"/>
</dbReference>
<keyword evidence="3" id="KW-1185">Reference proteome</keyword>
<name>A0A7X3G5T7_9BURK</name>
<dbReference type="Proteomes" id="UP000443353">
    <property type="component" value="Unassembled WGS sequence"/>
</dbReference>
<organism evidence="2 3">
    <name type="scientific">Massilia cellulosiltytica</name>
    <dbReference type="NCBI Taxonomy" id="2683234"/>
    <lineage>
        <taxon>Bacteria</taxon>
        <taxon>Pseudomonadati</taxon>
        <taxon>Pseudomonadota</taxon>
        <taxon>Betaproteobacteria</taxon>
        <taxon>Burkholderiales</taxon>
        <taxon>Oxalobacteraceae</taxon>
        <taxon>Telluria group</taxon>
        <taxon>Massilia</taxon>
    </lineage>
</organism>